<comment type="caution">
    <text evidence="1">The sequence shown here is derived from an EMBL/GenBank/DDBJ whole genome shotgun (WGS) entry which is preliminary data.</text>
</comment>
<dbReference type="Pfam" id="PF12787">
    <property type="entry name" value="EcsC"/>
    <property type="match status" value="1"/>
</dbReference>
<dbReference type="STRING" id="1385513.N780_07445"/>
<reference evidence="1 2" key="1">
    <citation type="submission" date="2013-08" db="EMBL/GenBank/DDBJ databases">
        <title>Genome of Pontibacillus chungwhensis.</title>
        <authorList>
            <person name="Wang Q."/>
            <person name="Wang G."/>
        </authorList>
    </citation>
    <scope>NUCLEOTIDE SEQUENCE [LARGE SCALE GENOMIC DNA]</scope>
    <source>
        <strain evidence="1 2">BH030062</strain>
    </source>
</reference>
<dbReference type="eggNOG" id="ENOG502Z89E">
    <property type="taxonomic scope" value="Bacteria"/>
</dbReference>
<dbReference type="OrthoDB" id="1705901at2"/>
<proteinExistence type="predicted"/>
<dbReference type="PANTHER" id="PTHR41260:SF1">
    <property type="entry name" value="PROTEIN ECSC"/>
    <property type="match status" value="1"/>
</dbReference>
<organism evidence="1 2">
    <name type="scientific">Pontibacillus chungwhensis BH030062</name>
    <dbReference type="NCBI Taxonomy" id="1385513"/>
    <lineage>
        <taxon>Bacteria</taxon>
        <taxon>Bacillati</taxon>
        <taxon>Bacillota</taxon>
        <taxon>Bacilli</taxon>
        <taxon>Bacillales</taxon>
        <taxon>Bacillaceae</taxon>
        <taxon>Pontibacillus</taxon>
    </lineage>
</organism>
<dbReference type="AlphaFoldDB" id="A0A0A2V8J9"/>
<sequence>MRTPYEERKHQEALRWVKGMEKRSSIVQRKSKVVQTTMNNWVPERVHKVVSRSVKQMIELSLTSSHYIYPIQVNDAWSLKEREEQVEARLKDYKRTAALEGAGTGAGGIVLGVADFPLLLSIKMKFLFDTARIYGFSVEDYEERLFVLHVFMLAFSSDEKRKEILRRVLNWEHEKEGVKDVDWKTLQLEYRDSIDFVKMLQLIPGFGAIVGAWANTKLLEQLAETAQNAYRLRIMGY</sequence>
<evidence type="ECO:0000313" key="1">
    <source>
        <dbReference type="EMBL" id="KGP90050.1"/>
    </source>
</evidence>
<gene>
    <name evidence="1" type="ORF">N780_07445</name>
</gene>
<dbReference type="RefSeq" id="WP_036786863.1">
    <property type="nucleotide sequence ID" value="NZ_AVBG01000017.1"/>
</dbReference>
<keyword evidence="2" id="KW-1185">Reference proteome</keyword>
<dbReference type="PANTHER" id="PTHR41260">
    <property type="entry name" value="PROTEIN ECSC"/>
    <property type="match status" value="1"/>
</dbReference>
<dbReference type="Proteomes" id="UP000030153">
    <property type="component" value="Unassembled WGS sequence"/>
</dbReference>
<dbReference type="InterPro" id="IPR024787">
    <property type="entry name" value="EcsC"/>
</dbReference>
<name>A0A0A2V8J9_9BACI</name>
<dbReference type="EMBL" id="AVBG01000017">
    <property type="protein sequence ID" value="KGP90050.1"/>
    <property type="molecule type" value="Genomic_DNA"/>
</dbReference>
<evidence type="ECO:0000313" key="2">
    <source>
        <dbReference type="Proteomes" id="UP000030153"/>
    </source>
</evidence>
<protein>
    <submittedName>
        <fullName evidence="1">EcsC</fullName>
    </submittedName>
</protein>
<accession>A0A0A2V8J9</accession>